<keyword evidence="4" id="KW-0808">Transferase</keyword>
<feature type="domain" description="PAC" evidence="9">
    <location>
        <begin position="223"/>
        <end position="275"/>
    </location>
</feature>
<dbReference type="PROSITE" id="PS50109">
    <property type="entry name" value="HIS_KIN"/>
    <property type="match status" value="1"/>
</dbReference>
<dbReference type="InterPro" id="IPR036890">
    <property type="entry name" value="HATPase_C_sf"/>
</dbReference>
<evidence type="ECO:0000256" key="1">
    <source>
        <dbReference type="ARBA" id="ARBA00000085"/>
    </source>
</evidence>
<dbReference type="EMBL" id="PGCK01000004">
    <property type="protein sequence ID" value="MCD1294564.1"/>
    <property type="molecule type" value="Genomic_DNA"/>
</dbReference>
<gene>
    <name evidence="10" type="ORF">CUJ83_06055</name>
</gene>
<name>A0AAP2RC66_9EURY</name>
<dbReference type="Gene3D" id="3.30.450.20">
    <property type="entry name" value="PAS domain"/>
    <property type="match status" value="2"/>
</dbReference>
<dbReference type="InterPro" id="IPR003594">
    <property type="entry name" value="HATPase_dom"/>
</dbReference>
<evidence type="ECO:0000256" key="3">
    <source>
        <dbReference type="ARBA" id="ARBA00022553"/>
    </source>
</evidence>
<accession>A0AAP2RC66</accession>
<dbReference type="InterPro" id="IPR000014">
    <property type="entry name" value="PAS"/>
</dbReference>
<keyword evidence="6" id="KW-0175">Coiled coil</keyword>
<dbReference type="InterPro" id="IPR000700">
    <property type="entry name" value="PAS-assoc_C"/>
</dbReference>
<evidence type="ECO:0000259" key="9">
    <source>
        <dbReference type="PROSITE" id="PS50113"/>
    </source>
</evidence>
<dbReference type="Gene3D" id="3.30.565.10">
    <property type="entry name" value="Histidine kinase-like ATPase, C-terminal domain"/>
    <property type="match status" value="1"/>
</dbReference>
<dbReference type="InterPro" id="IPR001610">
    <property type="entry name" value="PAC"/>
</dbReference>
<evidence type="ECO:0000256" key="5">
    <source>
        <dbReference type="ARBA" id="ARBA00022777"/>
    </source>
</evidence>
<dbReference type="SMART" id="SM00086">
    <property type="entry name" value="PAC"/>
    <property type="match status" value="2"/>
</dbReference>
<comment type="caution">
    <text evidence="10">The sequence shown here is derived from an EMBL/GenBank/DDBJ whole genome shotgun (WGS) entry which is preliminary data.</text>
</comment>
<comment type="catalytic activity">
    <reaction evidence="1">
        <text>ATP + protein L-histidine = ADP + protein N-phospho-L-histidine.</text>
        <dbReference type="EC" id="2.7.13.3"/>
    </reaction>
</comment>
<dbReference type="InterPro" id="IPR004358">
    <property type="entry name" value="Sig_transdc_His_kin-like_C"/>
</dbReference>
<keyword evidence="11" id="KW-1185">Reference proteome</keyword>
<evidence type="ECO:0000313" key="10">
    <source>
        <dbReference type="EMBL" id="MCD1294564.1"/>
    </source>
</evidence>
<dbReference type="InterPro" id="IPR035965">
    <property type="entry name" value="PAS-like_dom_sf"/>
</dbReference>
<dbReference type="PRINTS" id="PR00344">
    <property type="entry name" value="BCTRLSENSOR"/>
</dbReference>
<dbReference type="EC" id="2.7.13.3" evidence="2"/>
<feature type="domain" description="PAC" evidence="9">
    <location>
        <begin position="83"/>
        <end position="135"/>
    </location>
</feature>
<dbReference type="InterPro" id="IPR005467">
    <property type="entry name" value="His_kinase_dom"/>
</dbReference>
<feature type="domain" description="Histidine kinase" evidence="7">
    <location>
        <begin position="325"/>
        <end position="543"/>
    </location>
</feature>
<dbReference type="NCBIfam" id="TIGR00229">
    <property type="entry name" value="sensory_box"/>
    <property type="match status" value="2"/>
</dbReference>
<dbReference type="RefSeq" id="WP_230741397.1">
    <property type="nucleotide sequence ID" value="NZ_PGCK01000004.1"/>
</dbReference>
<feature type="domain" description="PAS" evidence="8">
    <location>
        <begin position="13"/>
        <end position="51"/>
    </location>
</feature>
<dbReference type="CDD" id="cd00130">
    <property type="entry name" value="PAS"/>
    <property type="match status" value="2"/>
</dbReference>
<feature type="coiled-coil region" evidence="6">
    <location>
        <begin position="263"/>
        <end position="318"/>
    </location>
</feature>
<organism evidence="10 11">
    <name type="scientific">Methanooceanicella nereidis</name>
    <dbReference type="NCBI Taxonomy" id="2052831"/>
    <lineage>
        <taxon>Archaea</taxon>
        <taxon>Methanobacteriati</taxon>
        <taxon>Methanobacteriota</taxon>
        <taxon>Stenosarchaea group</taxon>
        <taxon>Methanomicrobia</taxon>
        <taxon>Methanocellales</taxon>
        <taxon>Methanocellaceae</taxon>
        <taxon>Methanooceanicella</taxon>
    </lineage>
</organism>
<dbReference type="InterPro" id="IPR052162">
    <property type="entry name" value="Sensor_kinase/Photoreceptor"/>
</dbReference>
<dbReference type="Proteomes" id="UP001320159">
    <property type="component" value="Unassembled WGS sequence"/>
</dbReference>
<protein>
    <recommendedName>
        <fullName evidence="2">histidine kinase</fullName>
        <ecNumber evidence="2">2.7.13.3</ecNumber>
    </recommendedName>
</protein>
<sequence>MEEIFHQKGIIILADLLENISLPFAAVYPDGRLVLCNNAFSALTGYTKEELSKLRLSGDFTPEEWHEQDEELRRVLRLTGRTQRYEKEYQRKDGKRVPVELFMHRACDADGNLLFYYSFVLDITKRKLAEKEIWAVYQRLMDIIEFLPDPTFVIDKDKKVIAWNKAMENMVGVEKKDIIGKGDYFYSIPFYGERRPILIDIIFNSDTSIESNYNYLKRCGNMIYGETYIQTFEGKGAYLWGKASPLYDTDGSLAGAIESIRDITDIKYAEEELRKSRDELEKKVQERTAEIRKANEKLMDEIAERTRAEEALSEARMQAEMYIDLMGHDINNMNQIGIGYIEMALETFNFDENARSMISKSLNILNNSSTLINNVRKIQQAKNGQLEQEMIDVGKMLGEVAMEYSSIPGKYVNIHYTPVYGCAVQANELLKDVFANIVENAIKHSCEPLEIQIEITITKVCYQDKVFYRISISDNGPGITDEMKKTIFDRFKRGNTKAKGRGLGLYLVRTLVNDFHGKVWIEDRVPGNSDMGSKFIIELPAADN</sequence>
<evidence type="ECO:0000313" key="11">
    <source>
        <dbReference type="Proteomes" id="UP001320159"/>
    </source>
</evidence>
<dbReference type="SMART" id="SM00091">
    <property type="entry name" value="PAS"/>
    <property type="match status" value="2"/>
</dbReference>
<dbReference type="SUPFAM" id="SSF55874">
    <property type="entry name" value="ATPase domain of HSP90 chaperone/DNA topoisomerase II/histidine kinase"/>
    <property type="match status" value="1"/>
</dbReference>
<dbReference type="Pfam" id="PF13426">
    <property type="entry name" value="PAS_9"/>
    <property type="match status" value="2"/>
</dbReference>
<feature type="domain" description="PAS" evidence="8">
    <location>
        <begin position="136"/>
        <end position="181"/>
    </location>
</feature>
<keyword evidence="5" id="KW-0418">Kinase</keyword>
<dbReference type="Pfam" id="PF02518">
    <property type="entry name" value="HATPase_c"/>
    <property type="match status" value="1"/>
</dbReference>
<dbReference type="SMART" id="SM00387">
    <property type="entry name" value="HATPase_c"/>
    <property type="match status" value="1"/>
</dbReference>
<evidence type="ECO:0000256" key="2">
    <source>
        <dbReference type="ARBA" id="ARBA00012438"/>
    </source>
</evidence>
<evidence type="ECO:0000256" key="6">
    <source>
        <dbReference type="SAM" id="Coils"/>
    </source>
</evidence>
<dbReference type="AlphaFoldDB" id="A0AAP2RC66"/>
<evidence type="ECO:0000259" key="7">
    <source>
        <dbReference type="PROSITE" id="PS50109"/>
    </source>
</evidence>
<dbReference type="GO" id="GO:0004673">
    <property type="term" value="F:protein histidine kinase activity"/>
    <property type="evidence" value="ECO:0007669"/>
    <property type="project" value="UniProtKB-EC"/>
</dbReference>
<dbReference type="PROSITE" id="PS50112">
    <property type="entry name" value="PAS"/>
    <property type="match status" value="2"/>
</dbReference>
<dbReference type="PANTHER" id="PTHR43304">
    <property type="entry name" value="PHYTOCHROME-LIKE PROTEIN CPH1"/>
    <property type="match status" value="1"/>
</dbReference>
<dbReference type="PANTHER" id="PTHR43304:SF1">
    <property type="entry name" value="PAC DOMAIN-CONTAINING PROTEIN"/>
    <property type="match status" value="1"/>
</dbReference>
<keyword evidence="3" id="KW-0597">Phosphoprotein</keyword>
<proteinExistence type="predicted"/>
<evidence type="ECO:0000259" key="8">
    <source>
        <dbReference type="PROSITE" id="PS50112"/>
    </source>
</evidence>
<dbReference type="SUPFAM" id="SSF55785">
    <property type="entry name" value="PYP-like sensor domain (PAS domain)"/>
    <property type="match status" value="2"/>
</dbReference>
<evidence type="ECO:0000256" key="4">
    <source>
        <dbReference type="ARBA" id="ARBA00022679"/>
    </source>
</evidence>
<reference evidence="10 11" key="1">
    <citation type="submission" date="2017-11" db="EMBL/GenBank/DDBJ databases">
        <title>Isolation and Characterization of Family Methanocellaceae Species from Potential Methane Hydrate Area Offshore Southwestern Taiwan.</title>
        <authorList>
            <person name="Zhang W.-L."/>
            <person name="Chen W.-C."/>
            <person name="Lai M.-C."/>
            <person name="Chen S.-C."/>
        </authorList>
    </citation>
    <scope>NUCLEOTIDE SEQUENCE [LARGE SCALE GENOMIC DNA]</scope>
    <source>
        <strain evidence="10 11">CWC-04</strain>
    </source>
</reference>
<dbReference type="PROSITE" id="PS50113">
    <property type="entry name" value="PAC"/>
    <property type="match status" value="2"/>
</dbReference>